<feature type="compositionally biased region" description="Basic and acidic residues" evidence="1">
    <location>
        <begin position="193"/>
        <end position="231"/>
    </location>
</feature>
<protein>
    <submittedName>
        <fullName evidence="3">Uncharacterized protein</fullName>
    </submittedName>
</protein>
<dbReference type="AlphaFoldDB" id="Q5Z931"/>
<reference evidence="2" key="1">
    <citation type="submission" date="2001-05" db="EMBL/GenBank/DDBJ databases">
        <title>Oryza sativa nipponbare(GA3) genomic DNA, chromosome 6, PAC clone:P0427B07.</title>
        <authorList>
            <person name="Sasaki T."/>
            <person name="Matsumoto T."/>
            <person name="Yamamoto K."/>
        </authorList>
    </citation>
    <scope>NUCLEOTIDE SEQUENCE</scope>
</reference>
<organism evidence="3 4">
    <name type="scientific">Oryza sativa subsp. japonica</name>
    <name type="common">Rice</name>
    <dbReference type="NCBI Taxonomy" id="39947"/>
    <lineage>
        <taxon>Eukaryota</taxon>
        <taxon>Viridiplantae</taxon>
        <taxon>Streptophyta</taxon>
        <taxon>Embryophyta</taxon>
        <taxon>Tracheophyta</taxon>
        <taxon>Spermatophyta</taxon>
        <taxon>Magnoliopsida</taxon>
        <taxon>Liliopsida</taxon>
        <taxon>Poales</taxon>
        <taxon>Poaceae</taxon>
        <taxon>BOP clade</taxon>
        <taxon>Oryzoideae</taxon>
        <taxon>Oryzeae</taxon>
        <taxon>Oryzinae</taxon>
        <taxon>Oryza</taxon>
        <taxon>Oryza sativa</taxon>
    </lineage>
</organism>
<dbReference type="EMBL" id="AP003686">
    <property type="protein sequence ID" value="BAD53723.1"/>
    <property type="molecule type" value="Genomic_DNA"/>
</dbReference>
<dbReference type="Proteomes" id="UP000000763">
    <property type="component" value="Chromosome 6"/>
</dbReference>
<feature type="compositionally biased region" description="Basic and acidic residues" evidence="1">
    <location>
        <begin position="238"/>
        <end position="250"/>
    </location>
</feature>
<feature type="region of interest" description="Disordered" evidence="1">
    <location>
        <begin position="129"/>
        <end position="250"/>
    </location>
</feature>
<name>Q5Z931_ORYSJ</name>
<evidence type="ECO:0000313" key="4">
    <source>
        <dbReference type="Proteomes" id="UP000000763"/>
    </source>
</evidence>
<reference evidence="4" key="4">
    <citation type="journal article" date="2008" name="Nucleic Acids Res.">
        <title>The rice annotation project database (RAP-DB): 2008 update.</title>
        <authorList>
            <consortium name="The rice annotation project (RAP)"/>
        </authorList>
    </citation>
    <scope>GENOME REANNOTATION</scope>
    <source>
        <strain evidence="4">cv. Nipponbare</strain>
    </source>
</reference>
<reference evidence="3" key="2">
    <citation type="submission" date="2001-05" db="EMBL/GenBank/DDBJ databases">
        <title>Oryza sativa nipponbare(GA3) genomic DNA, chromosome 6, PAC clone:P0659D09.</title>
        <authorList>
            <person name="Sasaki T."/>
            <person name="Matsumoto T."/>
            <person name="Yamamoto K."/>
        </authorList>
    </citation>
    <scope>NUCLEOTIDE SEQUENCE</scope>
</reference>
<feature type="compositionally biased region" description="Basic residues" evidence="1">
    <location>
        <begin position="142"/>
        <end position="152"/>
    </location>
</feature>
<accession>Q5Z931</accession>
<sequence>MKLIINAVLQPVPLATAIRFSVGVIPLRESASLSWDTRPPPPFRPGADGRNPLRGYGCLRRRPPSEDFLFHPSPLSSSSSATTWGRRKREAWHGGGPSPATGEIRGGERAKGTAHLRLSFLRRRRHHLLPDLAGGRGGGQIRPRRRGRRRRWGREVVNGGTVGRSVTAAGRSRRLRGAGAGTGRGAPGSLAKSWREAERRARVESCDGDGKERRDEKRRGGGEYDGDERSEASLVDTRVNEREREGGGGG</sequence>
<dbReference type="EMBL" id="AP003682">
    <property type="protein sequence ID" value="BAD53661.1"/>
    <property type="molecule type" value="Genomic_DNA"/>
</dbReference>
<evidence type="ECO:0000313" key="3">
    <source>
        <dbReference type="EMBL" id="BAD53723.1"/>
    </source>
</evidence>
<evidence type="ECO:0000256" key="1">
    <source>
        <dbReference type="SAM" id="MobiDB-lite"/>
    </source>
</evidence>
<reference evidence="4" key="3">
    <citation type="journal article" date="2005" name="Nature">
        <title>The map-based sequence of the rice genome.</title>
        <authorList>
            <consortium name="International rice genome sequencing project (IRGSP)"/>
            <person name="Matsumoto T."/>
            <person name="Wu J."/>
            <person name="Kanamori H."/>
            <person name="Katayose Y."/>
            <person name="Fujisawa M."/>
            <person name="Namiki N."/>
            <person name="Mizuno H."/>
            <person name="Yamamoto K."/>
            <person name="Antonio B.A."/>
            <person name="Baba T."/>
            <person name="Sakata K."/>
            <person name="Nagamura Y."/>
            <person name="Aoki H."/>
            <person name="Arikawa K."/>
            <person name="Arita K."/>
            <person name="Bito T."/>
            <person name="Chiden Y."/>
            <person name="Fujitsuka N."/>
            <person name="Fukunaka R."/>
            <person name="Hamada M."/>
            <person name="Harada C."/>
            <person name="Hayashi A."/>
            <person name="Hijishita S."/>
            <person name="Honda M."/>
            <person name="Hosokawa S."/>
            <person name="Ichikawa Y."/>
            <person name="Idonuma A."/>
            <person name="Iijima M."/>
            <person name="Ikeda M."/>
            <person name="Ikeno M."/>
            <person name="Ito K."/>
            <person name="Ito S."/>
            <person name="Ito T."/>
            <person name="Ito Y."/>
            <person name="Ito Y."/>
            <person name="Iwabuchi A."/>
            <person name="Kamiya K."/>
            <person name="Karasawa W."/>
            <person name="Kurita K."/>
            <person name="Katagiri S."/>
            <person name="Kikuta A."/>
            <person name="Kobayashi H."/>
            <person name="Kobayashi N."/>
            <person name="Machita K."/>
            <person name="Maehara T."/>
            <person name="Masukawa M."/>
            <person name="Mizubayashi T."/>
            <person name="Mukai Y."/>
            <person name="Nagasaki H."/>
            <person name="Nagata Y."/>
            <person name="Naito S."/>
            <person name="Nakashima M."/>
            <person name="Nakama Y."/>
            <person name="Nakamichi Y."/>
            <person name="Nakamura M."/>
            <person name="Meguro A."/>
            <person name="Negishi M."/>
            <person name="Ohta I."/>
            <person name="Ohta T."/>
            <person name="Okamoto M."/>
            <person name="Ono N."/>
            <person name="Saji S."/>
            <person name="Sakaguchi M."/>
            <person name="Sakai K."/>
            <person name="Shibata M."/>
            <person name="Shimokawa T."/>
            <person name="Song J."/>
            <person name="Takazaki Y."/>
            <person name="Terasawa K."/>
            <person name="Tsugane M."/>
            <person name="Tsuji K."/>
            <person name="Ueda S."/>
            <person name="Waki K."/>
            <person name="Yamagata H."/>
            <person name="Yamamoto M."/>
            <person name="Yamamoto S."/>
            <person name="Yamane H."/>
            <person name="Yoshiki S."/>
            <person name="Yoshihara R."/>
            <person name="Yukawa K."/>
            <person name="Zhong H."/>
            <person name="Yano M."/>
            <person name="Yuan Q."/>
            <person name="Ouyang S."/>
            <person name="Liu J."/>
            <person name="Jones K.M."/>
            <person name="Gansberger K."/>
            <person name="Moffat K."/>
            <person name="Hill J."/>
            <person name="Bera J."/>
            <person name="Fadrosh D."/>
            <person name="Jin S."/>
            <person name="Johri S."/>
            <person name="Kim M."/>
            <person name="Overton L."/>
            <person name="Reardon M."/>
            <person name="Tsitrin T."/>
            <person name="Vuong H."/>
            <person name="Weaver B."/>
            <person name="Ciecko A."/>
            <person name="Tallon L."/>
            <person name="Jackson J."/>
            <person name="Pai G."/>
            <person name="Aken S.V."/>
            <person name="Utterback T."/>
            <person name="Reidmuller S."/>
            <person name="Feldblyum T."/>
            <person name="Hsiao J."/>
            <person name="Zismann V."/>
            <person name="Iobst S."/>
            <person name="de Vazeille A.R."/>
            <person name="Buell C.R."/>
            <person name="Ying K."/>
            <person name="Li Y."/>
            <person name="Lu T."/>
            <person name="Huang Y."/>
            <person name="Zhao Q."/>
            <person name="Feng Q."/>
            <person name="Zhang L."/>
            <person name="Zhu J."/>
            <person name="Weng Q."/>
            <person name="Mu J."/>
            <person name="Lu Y."/>
            <person name="Fan D."/>
            <person name="Liu Y."/>
            <person name="Guan J."/>
            <person name="Zhang Y."/>
            <person name="Yu S."/>
            <person name="Liu X."/>
            <person name="Zhang Y."/>
            <person name="Hong G."/>
            <person name="Han B."/>
            <person name="Choisne N."/>
            <person name="Demange N."/>
            <person name="Orjeda G."/>
            <person name="Samain S."/>
            <person name="Cattolico L."/>
            <person name="Pelletier E."/>
            <person name="Couloux A."/>
            <person name="Segurens B."/>
            <person name="Wincker P."/>
            <person name="D'Hont A."/>
            <person name="Scarpelli C."/>
            <person name="Weissenbach J."/>
            <person name="Salanoubat M."/>
            <person name="Quetier F."/>
            <person name="Yu Y."/>
            <person name="Kim H.R."/>
            <person name="Rambo T."/>
            <person name="Currie J."/>
            <person name="Collura K."/>
            <person name="Luo M."/>
            <person name="Yang T."/>
            <person name="Ammiraju J.S.S."/>
            <person name="Engler F."/>
            <person name="Soderlund C."/>
            <person name="Wing R.A."/>
            <person name="Palmer L.E."/>
            <person name="de la Bastide M."/>
            <person name="Spiegel L."/>
            <person name="Nascimento L."/>
            <person name="Zutavern T."/>
            <person name="O'Shaughnessy A."/>
            <person name="Dike S."/>
            <person name="Dedhia N."/>
            <person name="Preston R."/>
            <person name="Balija V."/>
            <person name="McCombie W.R."/>
            <person name="Chow T."/>
            <person name="Chen H."/>
            <person name="Chung M."/>
            <person name="Chen C."/>
            <person name="Shaw J."/>
            <person name="Wu H."/>
            <person name="Hsiao K."/>
            <person name="Chao Y."/>
            <person name="Chu M."/>
            <person name="Cheng C."/>
            <person name="Hour A."/>
            <person name="Lee P."/>
            <person name="Lin S."/>
            <person name="Lin Y."/>
            <person name="Liou J."/>
            <person name="Liu S."/>
            <person name="Hsing Y."/>
            <person name="Raghuvanshi S."/>
            <person name="Mohanty A."/>
            <person name="Bharti A.K."/>
            <person name="Gaur A."/>
            <person name="Gupta V."/>
            <person name="Kumar D."/>
            <person name="Ravi V."/>
            <person name="Vij S."/>
            <person name="Kapur A."/>
            <person name="Khurana P."/>
            <person name="Khurana P."/>
            <person name="Khurana J.P."/>
            <person name="Tyagi A.K."/>
            <person name="Gaikwad K."/>
            <person name="Singh A."/>
            <person name="Dalal V."/>
            <person name="Srivastava S."/>
            <person name="Dixit A."/>
            <person name="Pal A.K."/>
            <person name="Ghazi I.A."/>
            <person name="Yadav M."/>
            <person name="Pandit A."/>
            <person name="Bhargava A."/>
            <person name="Sureshbabu K."/>
            <person name="Batra K."/>
            <person name="Sharma T.R."/>
            <person name="Mohapatra T."/>
            <person name="Singh N.K."/>
            <person name="Messing J."/>
            <person name="Nelson A.B."/>
            <person name="Fuks G."/>
            <person name="Kavchok S."/>
            <person name="Keizer G."/>
            <person name="Linton E."/>
            <person name="Llaca V."/>
            <person name="Song R."/>
            <person name="Tanyolac B."/>
            <person name="Young S."/>
            <person name="Ho-Il K."/>
            <person name="Hahn J.H."/>
            <person name="Sangsakoo G."/>
            <person name="Vanavichit A."/>
            <person name="de Mattos Luiz.A.T."/>
            <person name="Zimmer P.D."/>
            <person name="Malone G."/>
            <person name="Dellagostin O."/>
            <person name="de Oliveira A.C."/>
            <person name="Bevan M."/>
            <person name="Bancroft I."/>
            <person name="Minx P."/>
            <person name="Cordum H."/>
            <person name="Wilson R."/>
            <person name="Cheng Z."/>
            <person name="Jin W."/>
            <person name="Jiang J."/>
            <person name="Leong S.A."/>
            <person name="Iwama H."/>
            <person name="Gojobori T."/>
            <person name="Itoh T."/>
            <person name="Niimura Y."/>
            <person name="Fujii Y."/>
            <person name="Habara T."/>
            <person name="Sakai H."/>
            <person name="Sato Y."/>
            <person name="Wilson G."/>
            <person name="Kumar K."/>
            <person name="McCouch S."/>
            <person name="Juretic N."/>
            <person name="Hoen D."/>
            <person name="Wright S."/>
            <person name="Bruskiewich R."/>
            <person name="Bureau T."/>
            <person name="Miyao A."/>
            <person name="Hirochika H."/>
            <person name="Nishikawa T."/>
            <person name="Kadowaki K."/>
            <person name="Sugiura M."/>
            <person name="Burr B."/>
            <person name="Sasaki T."/>
        </authorList>
    </citation>
    <scope>NUCLEOTIDE SEQUENCE [LARGE SCALE GENOMIC DNA]</scope>
    <source>
        <strain evidence="4">cv. Nipponbare</strain>
    </source>
</reference>
<feature type="region of interest" description="Disordered" evidence="1">
    <location>
        <begin position="67"/>
        <end position="111"/>
    </location>
</feature>
<proteinExistence type="predicted"/>
<gene>
    <name evidence="2" type="ORF">P0427B07.7</name>
    <name evidence="3" type="ORF">P0659D09.59</name>
</gene>
<evidence type="ECO:0000313" key="2">
    <source>
        <dbReference type="EMBL" id="BAD53661.1"/>
    </source>
</evidence>